<keyword evidence="1" id="KW-0732">Signal</keyword>
<dbReference type="InterPro" id="IPR016987">
    <property type="entry name" value="UCP023238"/>
</dbReference>
<evidence type="ECO:0000256" key="1">
    <source>
        <dbReference type="SAM" id="SignalP"/>
    </source>
</evidence>
<accession>A0ABY4X9G8</accession>
<name>A0ABY4X9G8_9SPHN</name>
<protein>
    <submittedName>
        <fullName evidence="2">Uncharacterized protein</fullName>
    </submittedName>
</protein>
<proteinExistence type="predicted"/>
<evidence type="ECO:0000313" key="2">
    <source>
        <dbReference type="EMBL" id="USI73325.1"/>
    </source>
</evidence>
<evidence type="ECO:0000313" key="3">
    <source>
        <dbReference type="Proteomes" id="UP001056937"/>
    </source>
</evidence>
<dbReference type="EMBL" id="CP084930">
    <property type="protein sequence ID" value="USI73325.1"/>
    <property type="molecule type" value="Genomic_DNA"/>
</dbReference>
<feature type="chain" id="PRO_5045189203" evidence="1">
    <location>
        <begin position="20"/>
        <end position="179"/>
    </location>
</feature>
<dbReference type="RefSeq" id="WP_252167136.1">
    <property type="nucleotide sequence ID" value="NZ_CP084930.1"/>
</dbReference>
<reference evidence="2" key="1">
    <citation type="journal article" date="2022" name="Toxins">
        <title>Genomic Analysis of Sphingopyxis sp. USTB-05 for Biodegrading Cyanobacterial Hepatotoxins.</title>
        <authorList>
            <person name="Liu C."/>
            <person name="Xu Q."/>
            <person name="Zhao Z."/>
            <person name="Zhang H."/>
            <person name="Liu X."/>
            <person name="Yin C."/>
            <person name="Liu Y."/>
            <person name="Yan H."/>
        </authorList>
    </citation>
    <scope>NUCLEOTIDE SEQUENCE</scope>
    <source>
        <strain evidence="2">NBD5</strain>
    </source>
</reference>
<organism evidence="2 3">
    <name type="scientific">Sphingomonas morindae</name>
    <dbReference type="NCBI Taxonomy" id="1541170"/>
    <lineage>
        <taxon>Bacteria</taxon>
        <taxon>Pseudomonadati</taxon>
        <taxon>Pseudomonadota</taxon>
        <taxon>Alphaproteobacteria</taxon>
        <taxon>Sphingomonadales</taxon>
        <taxon>Sphingomonadaceae</taxon>
        <taxon>Sphingomonas</taxon>
    </lineage>
</organism>
<gene>
    <name evidence="2" type="ORF">LHA26_02255</name>
</gene>
<dbReference type="PIRSF" id="PIRSF032038">
    <property type="entry name" value="UCP023238"/>
    <property type="match status" value="1"/>
</dbReference>
<sequence>MKRLLLAAVLLAPAAATRAAPPPTAAAFDSMLRCRTIAVATERLACFDQAATALDQAQSRHDIVVMDRQEIRQTRRSLFGFALPAIPLFAHDEGSAKGKEARHEEEEDAQISSTIREAHEGPDGWVVTLEDGAVWRQTGGETVGATLKPGMAVIVRRGALGSYFLKPGNRPGFKVRRER</sequence>
<dbReference type="Proteomes" id="UP001056937">
    <property type="component" value="Chromosome 1"/>
</dbReference>
<feature type="signal peptide" evidence="1">
    <location>
        <begin position="1"/>
        <end position="19"/>
    </location>
</feature>
<keyword evidence="3" id="KW-1185">Reference proteome</keyword>